<feature type="transmembrane region" description="Helical" evidence="2">
    <location>
        <begin position="51"/>
        <end position="74"/>
    </location>
</feature>
<evidence type="ECO:0000256" key="1">
    <source>
        <dbReference type="SAM" id="MobiDB-lite"/>
    </source>
</evidence>
<keyword evidence="2" id="KW-0812">Transmembrane</keyword>
<protein>
    <submittedName>
        <fullName evidence="3">Uncharacterized protein</fullName>
    </submittedName>
</protein>
<feature type="transmembrane region" description="Helical" evidence="2">
    <location>
        <begin position="80"/>
        <end position="101"/>
    </location>
</feature>
<proteinExistence type="predicted"/>
<sequence>MEWYGTLAASIVVVLFGALFVRRHMMQIESFRNDDEINAKLKLLLISQQKLRIVTSVLVTLVGMLMPLTYHAIVREQRPLLSLTLILVMLVLLAAIVFLAIADLIATRSGRVDLQLKKAETELKRRMLENDLESFQQAKARAEAETEFPPHRNDGHSS</sequence>
<organism evidence="3 4">
    <name type="scientific">Rubinisphaera brasiliensis (strain ATCC 49424 / DSM 5305 / JCM 21570 / IAM 15109 / NBRC 103401 / IFAM 1448)</name>
    <name type="common">Planctomyces brasiliensis</name>
    <dbReference type="NCBI Taxonomy" id="756272"/>
    <lineage>
        <taxon>Bacteria</taxon>
        <taxon>Pseudomonadati</taxon>
        <taxon>Planctomycetota</taxon>
        <taxon>Planctomycetia</taxon>
        <taxon>Planctomycetales</taxon>
        <taxon>Planctomycetaceae</taxon>
        <taxon>Rubinisphaera</taxon>
    </lineage>
</organism>
<keyword evidence="4" id="KW-1185">Reference proteome</keyword>
<dbReference type="KEGG" id="pbs:Plabr_4637"/>
<dbReference type="RefSeq" id="WP_013630912.1">
    <property type="nucleotide sequence ID" value="NC_015174.1"/>
</dbReference>
<accession>F0SPA0</accession>
<gene>
    <name evidence="3" type="ordered locus">Plabr_4637</name>
</gene>
<evidence type="ECO:0000313" key="3">
    <source>
        <dbReference type="EMBL" id="ADY62208.1"/>
    </source>
</evidence>
<keyword evidence="2" id="KW-1133">Transmembrane helix</keyword>
<evidence type="ECO:0000313" key="4">
    <source>
        <dbReference type="Proteomes" id="UP000006860"/>
    </source>
</evidence>
<evidence type="ECO:0000256" key="2">
    <source>
        <dbReference type="SAM" id="Phobius"/>
    </source>
</evidence>
<dbReference type="HOGENOM" id="CLU_1668098_0_0_0"/>
<reference evidence="4" key="1">
    <citation type="submission" date="2011-02" db="EMBL/GenBank/DDBJ databases">
        <title>The complete genome of Planctomyces brasiliensis DSM 5305.</title>
        <authorList>
            <person name="Lucas S."/>
            <person name="Copeland A."/>
            <person name="Lapidus A."/>
            <person name="Bruce D."/>
            <person name="Goodwin L."/>
            <person name="Pitluck S."/>
            <person name="Kyrpides N."/>
            <person name="Mavromatis K."/>
            <person name="Pagani I."/>
            <person name="Ivanova N."/>
            <person name="Ovchinnikova G."/>
            <person name="Lu M."/>
            <person name="Detter J.C."/>
            <person name="Han C."/>
            <person name="Land M."/>
            <person name="Hauser L."/>
            <person name="Markowitz V."/>
            <person name="Cheng J.-F."/>
            <person name="Hugenholtz P."/>
            <person name="Woyke T."/>
            <person name="Wu D."/>
            <person name="Tindall B."/>
            <person name="Pomrenke H.G."/>
            <person name="Brambilla E."/>
            <person name="Klenk H.-P."/>
            <person name="Eisen J.A."/>
        </authorList>
    </citation>
    <scope>NUCLEOTIDE SEQUENCE [LARGE SCALE GENOMIC DNA]</scope>
    <source>
        <strain evidence="4">ATCC 49424 / DSM 5305 / JCM 21570 / NBRC 103401 / IFAM 1448</strain>
    </source>
</reference>
<dbReference type="EMBL" id="CP002546">
    <property type="protein sequence ID" value="ADY62208.1"/>
    <property type="molecule type" value="Genomic_DNA"/>
</dbReference>
<feature type="compositionally biased region" description="Basic and acidic residues" evidence="1">
    <location>
        <begin position="140"/>
        <end position="158"/>
    </location>
</feature>
<dbReference type="Proteomes" id="UP000006860">
    <property type="component" value="Chromosome"/>
</dbReference>
<keyword evidence="2" id="KW-0472">Membrane</keyword>
<feature type="region of interest" description="Disordered" evidence="1">
    <location>
        <begin position="138"/>
        <end position="158"/>
    </location>
</feature>
<dbReference type="OrthoDB" id="9913642at2"/>
<name>F0SPA0_RUBBR</name>
<dbReference type="AlphaFoldDB" id="F0SPA0"/>
<feature type="transmembrane region" description="Helical" evidence="2">
    <location>
        <begin position="6"/>
        <end position="22"/>
    </location>
</feature>